<organism evidence="2 3">
    <name type="scientific">Acrasis kona</name>
    <dbReference type="NCBI Taxonomy" id="1008807"/>
    <lineage>
        <taxon>Eukaryota</taxon>
        <taxon>Discoba</taxon>
        <taxon>Heterolobosea</taxon>
        <taxon>Tetramitia</taxon>
        <taxon>Eutetramitia</taxon>
        <taxon>Acrasidae</taxon>
        <taxon>Acrasis</taxon>
    </lineage>
</organism>
<feature type="transmembrane region" description="Helical" evidence="1">
    <location>
        <begin position="281"/>
        <end position="300"/>
    </location>
</feature>
<gene>
    <name evidence="2" type="ORF">AKO1_012841</name>
</gene>
<sequence>MRSCFSTLEFRVVLACLVFLLLLLFAYKDTTHSLLKSRLSGYPLKIEDGHIYDDNIDFATEWLAEVNRTDIVRQAKRNAEVKSIKPLICLGIITHNRKGLKYLYVTLYSILRDIFQSNKEGEEFRTFLERVTLFVLNANKNIEGDPILKDVVDAGIDVIPSTSTTEIEKNYRAKQNEDYISALEHCSKTQAKITLIIEDDAWVGRDFFKVVQKDIYPKLKHIKDWLWIKLYFDPYWDFFSNRSMVFIGFLSFHVGCIFVILYILLSAFFNIANRLDRLRSAFLFVVAFGTTILSMLIIGYPNLPFDRIGFVEHFKPGSTVAQIYPNSKLEVLIDCMSKNKLLYNSDLNIGECTKEHNLRGYHFKPYLAKHFGVKSTRDV</sequence>
<dbReference type="GO" id="GO:0006506">
    <property type="term" value="P:GPI anchor biosynthetic process"/>
    <property type="evidence" value="ECO:0007669"/>
    <property type="project" value="InterPro"/>
</dbReference>
<evidence type="ECO:0000256" key="1">
    <source>
        <dbReference type="SAM" id="Phobius"/>
    </source>
</evidence>
<dbReference type="GO" id="GO:0016757">
    <property type="term" value="F:glycosyltransferase activity"/>
    <property type="evidence" value="ECO:0007669"/>
    <property type="project" value="InterPro"/>
</dbReference>
<reference evidence="2 3" key="1">
    <citation type="submission" date="2024-03" db="EMBL/GenBank/DDBJ databases">
        <title>The Acrasis kona genome and developmental transcriptomes reveal deep origins of eukaryotic multicellular pathways.</title>
        <authorList>
            <person name="Sheikh S."/>
            <person name="Fu C.-J."/>
            <person name="Brown M.W."/>
            <person name="Baldauf S.L."/>
        </authorList>
    </citation>
    <scope>NUCLEOTIDE SEQUENCE [LARGE SCALE GENOMIC DNA]</scope>
    <source>
        <strain evidence="2 3">ATCC MYA-3509</strain>
    </source>
</reference>
<dbReference type="EMBL" id="JAOPGA020000730">
    <property type="protein sequence ID" value="KAL0481055.1"/>
    <property type="molecule type" value="Genomic_DNA"/>
</dbReference>
<dbReference type="GO" id="GO:0000139">
    <property type="term" value="C:Golgi membrane"/>
    <property type="evidence" value="ECO:0007669"/>
    <property type="project" value="InterPro"/>
</dbReference>
<proteinExistence type="predicted"/>
<keyword evidence="1" id="KW-0812">Transmembrane</keyword>
<dbReference type="AlphaFoldDB" id="A0AAW2YV82"/>
<dbReference type="InterPro" id="IPR029675">
    <property type="entry name" value="PGAP4"/>
</dbReference>
<evidence type="ECO:0000313" key="2">
    <source>
        <dbReference type="EMBL" id="KAL0481055.1"/>
    </source>
</evidence>
<dbReference type="PANTHER" id="PTHR31410:SF1">
    <property type="entry name" value="POST-GPI ATTACHMENT TO PROTEINS FACTOR 4"/>
    <property type="match status" value="1"/>
</dbReference>
<protein>
    <submittedName>
        <fullName evidence="2">Uncharacterized protein</fullName>
    </submittedName>
</protein>
<dbReference type="Proteomes" id="UP001431209">
    <property type="component" value="Unassembled WGS sequence"/>
</dbReference>
<comment type="caution">
    <text evidence="2">The sequence shown here is derived from an EMBL/GenBank/DDBJ whole genome shotgun (WGS) entry which is preliminary data.</text>
</comment>
<evidence type="ECO:0000313" key="3">
    <source>
        <dbReference type="Proteomes" id="UP001431209"/>
    </source>
</evidence>
<keyword evidence="3" id="KW-1185">Reference proteome</keyword>
<name>A0AAW2YV82_9EUKA</name>
<dbReference type="PANTHER" id="PTHR31410">
    <property type="entry name" value="TRANSMEMBRANE PROTEIN 246"/>
    <property type="match status" value="1"/>
</dbReference>
<feature type="transmembrane region" description="Helical" evidence="1">
    <location>
        <begin position="244"/>
        <end position="269"/>
    </location>
</feature>
<keyword evidence="1" id="KW-0472">Membrane</keyword>
<keyword evidence="1" id="KW-1133">Transmembrane helix</keyword>
<accession>A0AAW2YV82</accession>